<dbReference type="STRING" id="40998.A0A2P8A085"/>
<name>A0A2P8A085_9PEZI</name>
<dbReference type="GO" id="GO:0006506">
    <property type="term" value="P:GPI anchor biosynthetic process"/>
    <property type="evidence" value="ECO:0007669"/>
    <property type="project" value="UniProtKB-UniPathway"/>
</dbReference>
<evidence type="ECO:0000313" key="11">
    <source>
        <dbReference type="EMBL" id="PSK53836.1"/>
    </source>
</evidence>
<dbReference type="OrthoDB" id="15270at2759"/>
<feature type="transmembrane region" description="Helical" evidence="9">
    <location>
        <begin position="33"/>
        <end position="50"/>
    </location>
</feature>
<dbReference type="GO" id="GO:0032216">
    <property type="term" value="F:glucosaminyl-phosphatidylinositol O-acyltransferase activity"/>
    <property type="evidence" value="ECO:0007669"/>
    <property type="project" value="TreeGrafter"/>
</dbReference>
<dbReference type="GO" id="GO:0072659">
    <property type="term" value="P:protein localization to plasma membrane"/>
    <property type="evidence" value="ECO:0007669"/>
    <property type="project" value="TreeGrafter"/>
</dbReference>
<keyword evidence="8 9" id="KW-0472">Membrane</keyword>
<comment type="pathway">
    <text evidence="3 9">Glycolipid biosynthesis; glycosylphosphatidylinositol-anchor biosynthesis.</text>
</comment>
<dbReference type="AlphaFoldDB" id="A0A2P8A085"/>
<proteinExistence type="inferred from homology"/>
<keyword evidence="6 9" id="KW-0812">Transmembrane</keyword>
<accession>A0A2P8A085</accession>
<dbReference type="GO" id="GO:0005789">
    <property type="term" value="C:endoplasmic reticulum membrane"/>
    <property type="evidence" value="ECO:0007669"/>
    <property type="project" value="UniProtKB-SubCell"/>
</dbReference>
<keyword evidence="12" id="KW-1185">Reference proteome</keyword>
<feature type="transmembrane region" description="Helical" evidence="9">
    <location>
        <begin position="231"/>
        <end position="250"/>
    </location>
</feature>
<feature type="transmembrane region" description="Helical" evidence="9">
    <location>
        <begin position="395"/>
        <end position="413"/>
    </location>
</feature>
<feature type="transmembrane region" description="Helical" evidence="9">
    <location>
        <begin position="483"/>
        <end position="501"/>
    </location>
</feature>
<evidence type="ECO:0000313" key="12">
    <source>
        <dbReference type="Proteomes" id="UP000243723"/>
    </source>
</evidence>
<evidence type="ECO:0000256" key="5">
    <source>
        <dbReference type="ARBA" id="ARBA00022502"/>
    </source>
</evidence>
<keyword evidence="9" id="KW-0012">Acyltransferase</keyword>
<dbReference type="InterPro" id="IPR009447">
    <property type="entry name" value="PIGW/GWT1"/>
</dbReference>
<dbReference type="EC" id="2.3.-.-" evidence="9"/>
<comment type="similarity">
    <text evidence="4 9">Belongs to the PIGW family.</text>
</comment>
<keyword evidence="7 9" id="KW-1133">Transmembrane helix</keyword>
<comment type="subcellular location">
    <subcellularLocation>
        <location evidence="2 9">Endoplasmic reticulum membrane</location>
        <topology evidence="2 9">Multi-pass membrane protein</topology>
    </subcellularLocation>
</comment>
<comment type="function">
    <text evidence="1">Probable acetyltransferase, which acetylates the inositol ring of phosphatidylinositol during biosynthesis of GPI-anchor.</text>
</comment>
<evidence type="ECO:0000256" key="6">
    <source>
        <dbReference type="ARBA" id="ARBA00022692"/>
    </source>
</evidence>
<feature type="transmembrane region" description="Helical" evidence="9">
    <location>
        <begin position="294"/>
        <end position="314"/>
    </location>
</feature>
<evidence type="ECO:0000256" key="9">
    <source>
        <dbReference type="RuleBase" id="RU280819"/>
    </source>
</evidence>
<keyword evidence="9" id="KW-0808">Transferase</keyword>
<dbReference type="UniPathway" id="UPA00196"/>
<feature type="transmembrane region" description="Helical" evidence="9">
    <location>
        <begin position="270"/>
        <end position="288"/>
    </location>
</feature>
<evidence type="ECO:0000256" key="3">
    <source>
        <dbReference type="ARBA" id="ARBA00004687"/>
    </source>
</evidence>
<feature type="transmembrane region" description="Helical" evidence="9">
    <location>
        <begin position="160"/>
        <end position="180"/>
    </location>
</feature>
<feature type="region of interest" description="Disordered" evidence="10">
    <location>
        <begin position="109"/>
        <end position="141"/>
    </location>
</feature>
<dbReference type="Pfam" id="PF06423">
    <property type="entry name" value="GWT1"/>
    <property type="match status" value="1"/>
</dbReference>
<organism evidence="11 12">
    <name type="scientific">Elsinoe australis</name>
    <dbReference type="NCBI Taxonomy" id="40998"/>
    <lineage>
        <taxon>Eukaryota</taxon>
        <taxon>Fungi</taxon>
        <taxon>Dikarya</taxon>
        <taxon>Ascomycota</taxon>
        <taxon>Pezizomycotina</taxon>
        <taxon>Dothideomycetes</taxon>
        <taxon>Dothideomycetidae</taxon>
        <taxon>Myriangiales</taxon>
        <taxon>Elsinoaceae</taxon>
        <taxon>Elsinoe</taxon>
    </lineage>
</organism>
<comment type="caution">
    <text evidence="11">The sequence shown here is derived from an EMBL/GenBank/DDBJ whole genome shotgun (WGS) entry which is preliminary data.</text>
</comment>
<evidence type="ECO:0000256" key="4">
    <source>
        <dbReference type="ARBA" id="ARBA00007559"/>
    </source>
</evidence>
<evidence type="ECO:0000256" key="1">
    <source>
        <dbReference type="ARBA" id="ARBA00002531"/>
    </source>
</evidence>
<evidence type="ECO:0000256" key="2">
    <source>
        <dbReference type="ARBA" id="ARBA00004477"/>
    </source>
</evidence>
<dbReference type="Proteomes" id="UP000243723">
    <property type="component" value="Unassembled WGS sequence"/>
</dbReference>
<gene>
    <name evidence="11" type="ORF">B9Z65_7642</name>
</gene>
<feature type="compositionally biased region" description="Basic and acidic residues" evidence="10">
    <location>
        <begin position="118"/>
        <end position="141"/>
    </location>
</feature>
<dbReference type="PANTHER" id="PTHR20661">
    <property type="entry name" value="PHOSPHATIDYLINOSITOL-GLYCAN BIOSYNTHESIS CLASS W PROTEIN"/>
    <property type="match status" value="1"/>
</dbReference>
<evidence type="ECO:0000256" key="10">
    <source>
        <dbReference type="SAM" id="MobiDB-lite"/>
    </source>
</evidence>
<feature type="transmembrane region" description="Helical" evidence="9">
    <location>
        <begin position="513"/>
        <end position="536"/>
    </location>
</feature>
<feature type="transmembrane region" description="Helical" evidence="9">
    <location>
        <begin position="192"/>
        <end position="211"/>
    </location>
</feature>
<comment type="function">
    <text evidence="9">A acetyltransferase, which acetylates the inositol ring of phosphatidylinositol during biosynthesis of GPI-anchor.</text>
</comment>
<keyword evidence="5 9" id="KW-0337">GPI-anchor biosynthesis</keyword>
<evidence type="ECO:0000256" key="7">
    <source>
        <dbReference type="ARBA" id="ARBA00022989"/>
    </source>
</evidence>
<evidence type="ECO:0000256" key="8">
    <source>
        <dbReference type="ARBA" id="ARBA00023136"/>
    </source>
</evidence>
<feature type="transmembrane region" description="Helical" evidence="9">
    <location>
        <begin position="433"/>
        <end position="456"/>
    </location>
</feature>
<dbReference type="PIRSF" id="PIRSF017321">
    <property type="entry name" value="GWT1"/>
    <property type="match status" value="1"/>
</dbReference>
<keyword evidence="9" id="KW-0256">Endoplasmic reticulum</keyword>
<protein>
    <recommendedName>
        <fullName evidence="9">GPI-anchored wall transfer protein</fullName>
        <ecNumber evidence="9">2.3.-.-</ecNumber>
    </recommendedName>
</protein>
<dbReference type="EMBL" id="NHZQ01000087">
    <property type="protein sequence ID" value="PSK53836.1"/>
    <property type="molecule type" value="Genomic_DNA"/>
</dbReference>
<feature type="transmembrane region" description="Helical" evidence="9">
    <location>
        <begin position="62"/>
        <end position="83"/>
    </location>
</feature>
<reference evidence="11 12" key="1">
    <citation type="submission" date="2017-05" db="EMBL/GenBank/DDBJ databases">
        <title>Draft genome sequence of Elsinoe australis.</title>
        <authorList>
            <person name="Cheng Q."/>
        </authorList>
    </citation>
    <scope>NUCLEOTIDE SEQUENCE [LARGE SCALE GENOMIC DNA]</scope>
    <source>
        <strain evidence="11 12">NL1</strain>
    </source>
</reference>
<dbReference type="PANTHER" id="PTHR20661:SF0">
    <property type="entry name" value="PHOSPHATIDYLINOSITOL-GLYCAN BIOSYNTHESIS CLASS W PROTEIN"/>
    <property type="match status" value="1"/>
</dbReference>
<sequence length="542" mass="60883">MVSSTGQVADEEAYKRLKEAFVSDHYGSTVWEINKVLFVAPAAVLLWSMLQARKKFFDPYTPLAYFADFLINCGAILFATTIYSENPAVLNGLVLLPMLFIQLNHSSAAKSQKTPKKPPTDSHANKKDDDKKDDDKKDDDKNADLEVIDPLPVKPFVTHYRGAMLVATCICILAVDFNVFPRRFAKTESLGTSLMDLGVGSFVFSAGVVSVRQQLKEENGDVPRTSFISKFVGSFRTAIPLLILGFVRLYSVKKLDYAEHVTEYGVHWNFFFTLAAIGPFVTLFHPLIRLVPSYSIYAIIAYVITLFMEMLFTYSDLLSWVVFAPRDDFINANKEGIVSIPGYVAIYLTGQAIGLSILRRDQDPDAAEAENDLWLAEALGGEEKLKEMKRSHRQFAWINLAKYGVIFCILYYFHTGYYGPRLVVSRRFANMAYCLWVAAFNTVQLWIFCTVESLFFPDLYQARHKVVEAERVKRATSKVLKAFNRNGLAIFLLANLLTGLVNMTMRTIEMGDIPAMAVLGGYSAVLTGTALALDYVNINIKL</sequence>